<protein>
    <submittedName>
        <fullName evidence="1">Uncharacterized protein</fullName>
    </submittedName>
</protein>
<keyword evidence="2" id="KW-1185">Reference proteome</keyword>
<gene>
    <name evidence="1" type="ORF">EYF80_013611</name>
</gene>
<comment type="caution">
    <text evidence="1">The sequence shown here is derived from an EMBL/GenBank/DDBJ whole genome shotgun (WGS) entry which is preliminary data.</text>
</comment>
<evidence type="ECO:0000313" key="1">
    <source>
        <dbReference type="EMBL" id="TNN76080.1"/>
    </source>
</evidence>
<accession>A0A4Z2IDP2</accession>
<proteinExistence type="predicted"/>
<dbReference type="Proteomes" id="UP000314294">
    <property type="component" value="Unassembled WGS sequence"/>
</dbReference>
<sequence>MDRGDARQDGISGECFFCDRVLGGGGRAPLSPPGSSLIQRSLGGVRRVLQESQSGLGRVEAGAAQFAVDAFGVPVPVVAGHADHVSGLQGNVLAVARLVGVDGDLVVGVLPSKVVDVIQGVEEGGSVRMQRLHDLVGHAAHLGHKEKTEQTHGFIFLNL</sequence>
<name>A0A4Z2IDP2_9TELE</name>
<evidence type="ECO:0000313" key="2">
    <source>
        <dbReference type="Proteomes" id="UP000314294"/>
    </source>
</evidence>
<reference evidence="1 2" key="1">
    <citation type="submission" date="2019-03" db="EMBL/GenBank/DDBJ databases">
        <title>First draft genome of Liparis tanakae, snailfish: a comprehensive survey of snailfish specific genes.</title>
        <authorList>
            <person name="Kim W."/>
            <person name="Song I."/>
            <person name="Jeong J.-H."/>
            <person name="Kim D."/>
            <person name="Kim S."/>
            <person name="Ryu S."/>
            <person name="Song J.Y."/>
            <person name="Lee S.K."/>
        </authorList>
    </citation>
    <scope>NUCLEOTIDE SEQUENCE [LARGE SCALE GENOMIC DNA]</scope>
    <source>
        <tissue evidence="1">Muscle</tissue>
    </source>
</reference>
<dbReference type="EMBL" id="SRLO01000096">
    <property type="protein sequence ID" value="TNN76080.1"/>
    <property type="molecule type" value="Genomic_DNA"/>
</dbReference>
<dbReference type="AlphaFoldDB" id="A0A4Z2IDP2"/>
<organism evidence="1 2">
    <name type="scientific">Liparis tanakae</name>
    <name type="common">Tanaka's snailfish</name>
    <dbReference type="NCBI Taxonomy" id="230148"/>
    <lineage>
        <taxon>Eukaryota</taxon>
        <taxon>Metazoa</taxon>
        <taxon>Chordata</taxon>
        <taxon>Craniata</taxon>
        <taxon>Vertebrata</taxon>
        <taxon>Euteleostomi</taxon>
        <taxon>Actinopterygii</taxon>
        <taxon>Neopterygii</taxon>
        <taxon>Teleostei</taxon>
        <taxon>Neoteleostei</taxon>
        <taxon>Acanthomorphata</taxon>
        <taxon>Eupercaria</taxon>
        <taxon>Perciformes</taxon>
        <taxon>Cottioidei</taxon>
        <taxon>Cottales</taxon>
        <taxon>Liparidae</taxon>
        <taxon>Liparis</taxon>
    </lineage>
</organism>